<name>C5CDS4_KOSOT</name>
<dbReference type="GO" id="GO:0015297">
    <property type="term" value="F:antiporter activity"/>
    <property type="evidence" value="ECO:0007669"/>
    <property type="project" value="UniProtKB-KW"/>
</dbReference>
<dbReference type="InterPro" id="IPR050222">
    <property type="entry name" value="MATE_MdtK"/>
</dbReference>
<proteinExistence type="predicted"/>
<evidence type="ECO:0000313" key="11">
    <source>
        <dbReference type="EMBL" id="ACR79093.1"/>
    </source>
</evidence>
<reference evidence="11 12" key="1">
    <citation type="submission" date="2009-06" db="EMBL/GenBank/DDBJ databases">
        <title>Complete sequence of Thermotogales bacterium TBF 19.5.1.</title>
        <authorList>
            <consortium name="US DOE Joint Genome Institute"/>
            <person name="Lucas S."/>
            <person name="Copeland A."/>
            <person name="Lapidus A."/>
            <person name="Glavina del Rio T."/>
            <person name="Tice H."/>
            <person name="Bruce D."/>
            <person name="Goodwin L."/>
            <person name="Pitluck S."/>
            <person name="Chertkov O."/>
            <person name="Brettin T."/>
            <person name="Detter J.C."/>
            <person name="Han C."/>
            <person name="Schmutz J."/>
            <person name="Larimer F."/>
            <person name="Land M."/>
            <person name="Hauser L."/>
            <person name="Kyrpides N."/>
            <person name="Ovchinnikova G."/>
            <person name="Noll K."/>
        </authorList>
    </citation>
    <scope>NUCLEOTIDE SEQUENCE [LARGE SCALE GENOMIC DNA]</scope>
    <source>
        <strain evidence="12">ATCC BAA-1733 / DSM 21960 / TBF 19.5.1</strain>
    </source>
</reference>
<dbReference type="EMBL" id="CP001634">
    <property type="protein sequence ID" value="ACR79093.1"/>
    <property type="molecule type" value="Genomic_DNA"/>
</dbReference>
<dbReference type="GO" id="GO:0006811">
    <property type="term" value="P:monoatomic ion transport"/>
    <property type="evidence" value="ECO:0007669"/>
    <property type="project" value="UniProtKB-KW"/>
</dbReference>
<dbReference type="HOGENOM" id="CLU_012893_5_1_0"/>
<keyword evidence="5 10" id="KW-0812">Transmembrane</keyword>
<dbReference type="GO" id="GO:0005886">
    <property type="term" value="C:plasma membrane"/>
    <property type="evidence" value="ECO:0007669"/>
    <property type="project" value="UniProtKB-SubCell"/>
</dbReference>
<evidence type="ECO:0000256" key="1">
    <source>
        <dbReference type="ARBA" id="ARBA00004651"/>
    </source>
</evidence>
<feature type="transmembrane region" description="Helical" evidence="10">
    <location>
        <begin position="349"/>
        <end position="372"/>
    </location>
</feature>
<dbReference type="CDD" id="cd13134">
    <property type="entry name" value="MATE_like_8"/>
    <property type="match status" value="1"/>
</dbReference>
<organism evidence="11 12">
    <name type="scientific">Kosmotoga olearia (strain ATCC BAA-1733 / DSM 21960 / TBF 19.5.1)</name>
    <dbReference type="NCBI Taxonomy" id="521045"/>
    <lineage>
        <taxon>Bacteria</taxon>
        <taxon>Thermotogati</taxon>
        <taxon>Thermotogota</taxon>
        <taxon>Thermotogae</taxon>
        <taxon>Kosmotogales</taxon>
        <taxon>Kosmotogaceae</taxon>
        <taxon>Kosmotoga</taxon>
    </lineage>
</organism>
<evidence type="ECO:0000256" key="2">
    <source>
        <dbReference type="ARBA" id="ARBA00022448"/>
    </source>
</evidence>
<evidence type="ECO:0000256" key="9">
    <source>
        <dbReference type="ARBA" id="ARBA00031636"/>
    </source>
</evidence>
<evidence type="ECO:0000256" key="3">
    <source>
        <dbReference type="ARBA" id="ARBA00022449"/>
    </source>
</evidence>
<feature type="transmembrane region" description="Helical" evidence="10">
    <location>
        <begin position="85"/>
        <end position="106"/>
    </location>
</feature>
<dbReference type="eggNOG" id="COG0534">
    <property type="taxonomic scope" value="Bacteria"/>
</dbReference>
<evidence type="ECO:0000256" key="10">
    <source>
        <dbReference type="SAM" id="Phobius"/>
    </source>
</evidence>
<dbReference type="Pfam" id="PF01554">
    <property type="entry name" value="MatE"/>
    <property type="match status" value="2"/>
</dbReference>
<evidence type="ECO:0000256" key="4">
    <source>
        <dbReference type="ARBA" id="ARBA00022475"/>
    </source>
</evidence>
<protein>
    <recommendedName>
        <fullName evidence="9">Multidrug-efflux transporter</fullName>
    </recommendedName>
</protein>
<evidence type="ECO:0000256" key="7">
    <source>
        <dbReference type="ARBA" id="ARBA00023065"/>
    </source>
</evidence>
<comment type="subcellular location">
    <subcellularLocation>
        <location evidence="1">Cell membrane</location>
        <topology evidence="1">Multi-pass membrane protein</topology>
    </subcellularLocation>
</comment>
<feature type="transmembrane region" description="Helical" evidence="10">
    <location>
        <begin position="317"/>
        <end position="337"/>
    </location>
</feature>
<keyword evidence="3" id="KW-0050">Antiport</keyword>
<keyword evidence="7" id="KW-0406">Ion transport</keyword>
<dbReference type="InterPro" id="IPR002528">
    <property type="entry name" value="MATE_fam"/>
</dbReference>
<keyword evidence="12" id="KW-1185">Reference proteome</keyword>
<dbReference type="GO" id="GO:0042910">
    <property type="term" value="F:xenobiotic transmembrane transporter activity"/>
    <property type="evidence" value="ECO:0007669"/>
    <property type="project" value="InterPro"/>
</dbReference>
<dbReference type="InterPro" id="IPR048279">
    <property type="entry name" value="MdtK-like"/>
</dbReference>
<feature type="transmembrane region" description="Helical" evidence="10">
    <location>
        <begin position="126"/>
        <end position="147"/>
    </location>
</feature>
<dbReference type="KEGG" id="kol:Kole_0368"/>
<dbReference type="RefSeq" id="WP_012744880.1">
    <property type="nucleotide sequence ID" value="NC_012785.1"/>
</dbReference>
<dbReference type="NCBIfam" id="TIGR00797">
    <property type="entry name" value="matE"/>
    <property type="match status" value="1"/>
</dbReference>
<feature type="transmembrane region" description="Helical" evidence="10">
    <location>
        <begin position="234"/>
        <end position="258"/>
    </location>
</feature>
<feature type="transmembrane region" description="Helical" evidence="10">
    <location>
        <begin position="52"/>
        <end position="73"/>
    </location>
</feature>
<keyword evidence="4" id="KW-1003">Cell membrane</keyword>
<dbReference type="PANTHER" id="PTHR43298">
    <property type="entry name" value="MULTIDRUG RESISTANCE PROTEIN NORM-RELATED"/>
    <property type="match status" value="1"/>
</dbReference>
<evidence type="ECO:0000256" key="8">
    <source>
        <dbReference type="ARBA" id="ARBA00023136"/>
    </source>
</evidence>
<dbReference type="PIRSF" id="PIRSF006603">
    <property type="entry name" value="DinF"/>
    <property type="match status" value="1"/>
</dbReference>
<keyword evidence="6 10" id="KW-1133">Transmembrane helix</keyword>
<accession>C5CDS4</accession>
<dbReference type="STRING" id="521045.Kole_0368"/>
<evidence type="ECO:0000256" key="6">
    <source>
        <dbReference type="ARBA" id="ARBA00022989"/>
    </source>
</evidence>
<feature type="transmembrane region" description="Helical" evidence="10">
    <location>
        <begin position="278"/>
        <end position="296"/>
    </location>
</feature>
<evidence type="ECO:0000313" key="12">
    <source>
        <dbReference type="Proteomes" id="UP000002382"/>
    </source>
</evidence>
<dbReference type="PANTHER" id="PTHR43298:SF2">
    <property type="entry name" value="FMN_FAD EXPORTER YEEO-RELATED"/>
    <property type="match status" value="1"/>
</dbReference>
<feature type="transmembrane region" description="Helical" evidence="10">
    <location>
        <begin position="384"/>
        <end position="407"/>
    </location>
</feature>
<evidence type="ECO:0000256" key="5">
    <source>
        <dbReference type="ARBA" id="ARBA00022692"/>
    </source>
</evidence>
<gene>
    <name evidence="11" type="ordered locus">Kole_0368</name>
</gene>
<keyword evidence="8 10" id="KW-0472">Membrane</keyword>
<dbReference type="OrthoDB" id="9776324at2"/>
<sequence>MKEFNRKLLSIALPITIQNLISMSLNLVDNLMIGQLGSAAIAAVGLVNQINFVLILFLFGASSGTGVFISQYWGNRDLKNIGKTISHVLKITYVGGFVFFMLLFFFPQQIISFFSRDITVVTAGVAYSKIISFTTFLIPFTFVMAMALRTIEKPKIPMYISFVVLAFNTVGNYLLIFGVGPFPEMGVKGAAIATLLSRIIEFFLYLYVLLKPVTALTISRHEFLDFDTVLFRKLMVVALPVIVNELLWSVGMTTYSFIMARIGTEALTVKNIVSTLESFGFIIFGGMSAATVVMVGSELGKKNYEKAFKNAIKLLNLMVVIGVITGIGIILLSRFLIRMYNVEEVIKSTVVMVMIIVGLAQPVKMFNGLNIVGVLRSGGDTKTAMFLELFSLWGIGIPLVALSGIVLKWPLPFVFLMMLPEELFKASLGMLRVHSRKWLRNVID</sequence>
<feature type="transmembrane region" description="Helical" evidence="10">
    <location>
        <begin position="191"/>
        <end position="210"/>
    </location>
</feature>
<reference evidence="11 12" key="2">
    <citation type="journal article" date="2011" name="J. Bacteriol.">
        <title>Genome Sequence of Kosmotoga olearia Strain TBF 19.5.1, a Thermophilic Bacterium with a Wide Growth Temperature Range, Isolated from the Troll B Oil Platform in the North Sea.</title>
        <authorList>
            <person name="Swithers K.S."/>
            <person name="Dipippo J.L."/>
            <person name="Bruce D.C."/>
            <person name="Detter C."/>
            <person name="Tapia R."/>
            <person name="Han S."/>
            <person name="Goodwin L.A."/>
            <person name="Han J."/>
            <person name="Woyke T."/>
            <person name="Pitluck S."/>
            <person name="Pennacchio L."/>
            <person name="Nolan M."/>
            <person name="Mikhailova N."/>
            <person name="Land M.L."/>
            <person name="Nesbo C.L."/>
            <person name="Gogarten J.P."/>
            <person name="Noll K.M."/>
        </authorList>
    </citation>
    <scope>NUCLEOTIDE SEQUENCE [LARGE SCALE GENOMIC DNA]</scope>
    <source>
        <strain evidence="12">ATCC BAA-1733 / DSM 21960 / TBF 19.5.1</strain>
    </source>
</reference>
<keyword evidence="2" id="KW-0813">Transport</keyword>
<dbReference type="AlphaFoldDB" id="C5CDS4"/>
<dbReference type="Proteomes" id="UP000002382">
    <property type="component" value="Chromosome"/>
</dbReference>
<feature type="transmembrane region" description="Helical" evidence="10">
    <location>
        <begin position="159"/>
        <end position="179"/>
    </location>
</feature>